<dbReference type="InterPro" id="IPR029021">
    <property type="entry name" value="Prot-tyrosine_phosphatase-like"/>
</dbReference>
<dbReference type="Pfam" id="PF00782">
    <property type="entry name" value="DSPc"/>
    <property type="match status" value="1"/>
</dbReference>
<evidence type="ECO:0008006" key="8">
    <source>
        <dbReference type="Google" id="ProtNLM"/>
    </source>
</evidence>
<feature type="domain" description="Tyrosine-protein phosphatase" evidence="4">
    <location>
        <begin position="44"/>
        <end position="199"/>
    </location>
</feature>
<dbReference type="Proteomes" id="UP000663870">
    <property type="component" value="Unassembled WGS sequence"/>
</dbReference>
<accession>A0A813MNH7</accession>
<dbReference type="AlphaFoldDB" id="A0A813MNH7"/>
<keyword evidence="2" id="KW-0904">Protein phosphatase</keyword>
<dbReference type="PANTHER" id="PTHR10367">
    <property type="entry name" value="MRNA-CAPPING ENZYME"/>
    <property type="match status" value="1"/>
</dbReference>
<evidence type="ECO:0000313" key="6">
    <source>
        <dbReference type="EMBL" id="CAF0724955.1"/>
    </source>
</evidence>
<dbReference type="PANTHER" id="PTHR10367:SF9">
    <property type="entry name" value="DUAL-SPECIFICITY PHOSPHATASE 11 (RNA_RNP COMPLEX 1-INTERACTING)"/>
    <property type="match status" value="1"/>
</dbReference>
<evidence type="ECO:0000259" key="4">
    <source>
        <dbReference type="PROSITE" id="PS50054"/>
    </source>
</evidence>
<dbReference type="InterPro" id="IPR000387">
    <property type="entry name" value="Tyr_Pase_dom"/>
</dbReference>
<keyword evidence="7" id="KW-1185">Reference proteome</keyword>
<feature type="region of interest" description="Disordered" evidence="3">
    <location>
        <begin position="190"/>
        <end position="239"/>
    </location>
</feature>
<dbReference type="PROSITE" id="PS00383">
    <property type="entry name" value="TYR_PHOSPHATASE_1"/>
    <property type="match status" value="1"/>
</dbReference>
<evidence type="ECO:0000256" key="2">
    <source>
        <dbReference type="ARBA" id="ARBA00022912"/>
    </source>
</evidence>
<evidence type="ECO:0000259" key="5">
    <source>
        <dbReference type="PROSITE" id="PS50056"/>
    </source>
</evidence>
<dbReference type="InterPro" id="IPR000340">
    <property type="entry name" value="Dual-sp_phosphatase_cat-dom"/>
</dbReference>
<dbReference type="InterPro" id="IPR020422">
    <property type="entry name" value="TYR_PHOSPHATASE_DUAL_dom"/>
</dbReference>
<evidence type="ECO:0000256" key="3">
    <source>
        <dbReference type="SAM" id="MobiDB-lite"/>
    </source>
</evidence>
<gene>
    <name evidence="6" type="ORF">JXQ802_LOCUS62</name>
</gene>
<evidence type="ECO:0000313" key="7">
    <source>
        <dbReference type="Proteomes" id="UP000663870"/>
    </source>
</evidence>
<dbReference type="GO" id="GO:0004721">
    <property type="term" value="F:phosphoprotein phosphatase activity"/>
    <property type="evidence" value="ECO:0007669"/>
    <property type="project" value="UniProtKB-KW"/>
</dbReference>
<reference evidence="6" key="1">
    <citation type="submission" date="2021-02" db="EMBL/GenBank/DDBJ databases">
        <authorList>
            <person name="Nowell W R."/>
        </authorList>
    </citation>
    <scope>NUCLEOTIDE SEQUENCE</scope>
</reference>
<feature type="domain" description="Tyrosine specific protein phosphatases" evidence="5">
    <location>
        <begin position="118"/>
        <end position="202"/>
    </location>
</feature>
<dbReference type="SUPFAM" id="SSF52799">
    <property type="entry name" value="(Phosphotyrosine protein) phosphatases II"/>
    <property type="match status" value="1"/>
</dbReference>
<dbReference type="PROSITE" id="PS50056">
    <property type="entry name" value="TYR_PHOSPHATASE_2"/>
    <property type="match status" value="1"/>
</dbReference>
<keyword evidence="1" id="KW-0378">Hydrolase</keyword>
<dbReference type="InterPro" id="IPR051029">
    <property type="entry name" value="mRNA_Capping_Enz/RNA_Phosphat"/>
</dbReference>
<organism evidence="6 7">
    <name type="scientific">Rotaria sordida</name>
    <dbReference type="NCBI Taxonomy" id="392033"/>
    <lineage>
        <taxon>Eukaryota</taxon>
        <taxon>Metazoa</taxon>
        <taxon>Spiralia</taxon>
        <taxon>Gnathifera</taxon>
        <taxon>Rotifera</taxon>
        <taxon>Eurotatoria</taxon>
        <taxon>Bdelloidea</taxon>
        <taxon>Philodinida</taxon>
        <taxon>Philodinidae</taxon>
        <taxon>Rotaria</taxon>
    </lineage>
</organism>
<dbReference type="GO" id="GO:0004651">
    <property type="term" value="F:polynucleotide 5'-phosphatase activity"/>
    <property type="evidence" value="ECO:0007669"/>
    <property type="project" value="TreeGrafter"/>
</dbReference>
<dbReference type="PROSITE" id="PS50054">
    <property type="entry name" value="TYR_PHOSPHATASE_DUAL"/>
    <property type="match status" value="1"/>
</dbReference>
<proteinExistence type="predicted"/>
<feature type="compositionally biased region" description="Polar residues" evidence="3">
    <location>
        <begin position="228"/>
        <end position="239"/>
    </location>
</feature>
<dbReference type="Gene3D" id="3.90.190.10">
    <property type="entry name" value="Protein tyrosine phosphatase superfamily"/>
    <property type="match status" value="1"/>
</dbReference>
<protein>
    <recommendedName>
        <fullName evidence="8">RNA/RNP complex-1-interacting phosphatase</fullName>
    </recommendedName>
</protein>
<comment type="caution">
    <text evidence="6">The sequence shown here is derived from an EMBL/GenBank/DDBJ whole genome shotgun (WGS) entry which is preliminary data.</text>
</comment>
<evidence type="ECO:0000256" key="1">
    <source>
        <dbReference type="ARBA" id="ARBA00022801"/>
    </source>
</evidence>
<dbReference type="InterPro" id="IPR016130">
    <property type="entry name" value="Tyr_Pase_AS"/>
</dbReference>
<dbReference type="SMART" id="SM00195">
    <property type="entry name" value="DSPc"/>
    <property type="match status" value="1"/>
</dbReference>
<dbReference type="EMBL" id="CAJNOL010000001">
    <property type="protein sequence ID" value="CAF0724955.1"/>
    <property type="molecule type" value="Genomic_DNA"/>
</dbReference>
<name>A0A813MNH7_9BILA</name>
<sequence>MDRSRSHEEIRNRRTMNNKIPAGWLDYSPLNTWIENTRFVPFKCPLRWSILRNINKQDRFSLDDLIERMDNQGRKVGLIIDLTDTYRYYDYRDVEDMGIEYCKIRVPGHQDVSDKSCQKFFLVVNTFLRDNRQNDNLIGIHCTHGINRSGYFIVRYLIEILGQQPDDAIAAFNRARGHTIEKNIDDLRRRKSMNVSSSPSSDQEDDDYYIERDRPLPYSRPSIDPTLNDISSETSEMLV</sequence>